<dbReference type="InterPro" id="IPR013819">
    <property type="entry name" value="LipOase_C"/>
</dbReference>
<organism evidence="7 8">
    <name type="scientific">Penicillium alfredii</name>
    <dbReference type="NCBI Taxonomy" id="1506179"/>
    <lineage>
        <taxon>Eukaryota</taxon>
        <taxon>Fungi</taxon>
        <taxon>Dikarya</taxon>
        <taxon>Ascomycota</taxon>
        <taxon>Pezizomycotina</taxon>
        <taxon>Eurotiomycetes</taxon>
        <taxon>Eurotiomycetidae</taxon>
        <taxon>Eurotiales</taxon>
        <taxon>Aspergillaceae</taxon>
        <taxon>Penicillium</taxon>
    </lineage>
</organism>
<dbReference type="Gene3D" id="3.10.450.60">
    <property type="match status" value="1"/>
</dbReference>
<dbReference type="OrthoDB" id="407298at2759"/>
<dbReference type="InterPro" id="IPR036226">
    <property type="entry name" value="LipOase_C_sf"/>
</dbReference>
<dbReference type="SUPFAM" id="SSF48484">
    <property type="entry name" value="Lipoxigenase"/>
    <property type="match status" value="1"/>
</dbReference>
<feature type="region of interest" description="Disordered" evidence="5">
    <location>
        <begin position="1"/>
        <end position="32"/>
    </location>
</feature>
<accession>A0A9W9EM33</accession>
<evidence type="ECO:0000256" key="5">
    <source>
        <dbReference type="SAM" id="MobiDB-lite"/>
    </source>
</evidence>
<keyword evidence="8" id="KW-1185">Reference proteome</keyword>
<dbReference type="Proteomes" id="UP001141434">
    <property type="component" value="Unassembled WGS sequence"/>
</dbReference>
<reference evidence="7" key="1">
    <citation type="submission" date="2022-11" db="EMBL/GenBank/DDBJ databases">
        <authorList>
            <person name="Petersen C."/>
        </authorList>
    </citation>
    <scope>NUCLEOTIDE SEQUENCE</scope>
    <source>
        <strain evidence="7">IBT 34128</strain>
    </source>
</reference>
<evidence type="ECO:0000313" key="7">
    <source>
        <dbReference type="EMBL" id="KAJ5084204.1"/>
    </source>
</evidence>
<keyword evidence="2" id="KW-0479">Metal-binding</keyword>
<comment type="caution">
    <text evidence="7">The sequence shown here is derived from an EMBL/GenBank/DDBJ whole genome shotgun (WGS) entry which is preliminary data.</text>
</comment>
<dbReference type="GeneID" id="81398477"/>
<dbReference type="GO" id="GO:0050584">
    <property type="term" value="F:linoleate 11-lipoxygenase activity"/>
    <property type="evidence" value="ECO:0007669"/>
    <property type="project" value="UniProtKB-ARBA"/>
</dbReference>
<name>A0A9W9EM33_9EURO</name>
<dbReference type="InterPro" id="IPR000907">
    <property type="entry name" value="LipOase"/>
</dbReference>
<dbReference type="GO" id="GO:0046872">
    <property type="term" value="F:metal ion binding"/>
    <property type="evidence" value="ECO:0007669"/>
    <property type="project" value="UniProtKB-KW"/>
</dbReference>
<evidence type="ECO:0000256" key="2">
    <source>
        <dbReference type="ARBA" id="ARBA00022723"/>
    </source>
</evidence>
<sequence>MVRTLSDAATMPGFIETPSKMADNPEDESPQDDILNDIDTGVLLNELTNLSLMPKKVDLAPHEQAAGEKNPESLIWTFAEKFEPERLPEGTYRGTQLALTKVYDLIEQRFSSYTDVTGVEPLLPFAVSREDRKSFFAFTKSKDDGYPPHLDLGLNKKWANSGEKDKNQRSTLGPFDLFNPIYLLQLQRIMSGIIPKWFLSPGTPDKGKTIADVENYNREQIARAKSWLHRWTEFHDIFNRPNVGELLDWYSDARFAQQQFTGTNPTTIKKAPKSWISYFIRAAKTPEDALAKETITNLSTKYPNSLYVQDYSYFRDSAGFTDPEAEIKRVVDDKTTHYGCAAVSLFFLDDNGQLHPLAIVTDWRGSMEASVTIHNRELFKRWDLLAGVEKPPNAQEKRVDEAHDWPWRYAKTCVQTSDWFRHEVTVHLTRTHLVEEAVIVSANRQFESDHPVYQILRPHWQKTLALNGAARGILVPSVILQIIGFEAKEALAFIRSEYRSYDFENSYVPKDLENRGFPPQELDSPKFHNYTYARCINSMWKKIRTYVKERLSLAYASDEEVEQDKSIGKWWNEMQSPSGADLRSFPEIHTFDSLVDCVTMCIHIASPQHTAVNYLQDYYQGFVINKPSCFFTPPPTSLEDLLDYTENDLVKALPINHTMEWLLSSHVPYLLSFKPDESKETLMNCIKTARGLAKDKKARGALDKFYKALQASAKEFQGYDDAKWDSKEIPYSVLKPKYNAVSILI</sequence>
<dbReference type="PROSITE" id="PS51393">
    <property type="entry name" value="LIPOXYGENASE_3"/>
    <property type="match status" value="1"/>
</dbReference>
<evidence type="ECO:0000256" key="3">
    <source>
        <dbReference type="ARBA" id="ARBA00022964"/>
    </source>
</evidence>
<dbReference type="Pfam" id="PF00305">
    <property type="entry name" value="Lipoxygenase"/>
    <property type="match status" value="1"/>
</dbReference>
<dbReference type="GO" id="GO:0034440">
    <property type="term" value="P:lipid oxidation"/>
    <property type="evidence" value="ECO:0007669"/>
    <property type="project" value="InterPro"/>
</dbReference>
<gene>
    <name evidence="7" type="ORF">NUU61_008783</name>
</gene>
<dbReference type="GO" id="GO:0043651">
    <property type="term" value="P:linoleic acid metabolic process"/>
    <property type="evidence" value="ECO:0007669"/>
    <property type="project" value="UniProtKB-ARBA"/>
</dbReference>
<evidence type="ECO:0000256" key="1">
    <source>
        <dbReference type="ARBA" id="ARBA00021175"/>
    </source>
</evidence>
<evidence type="ECO:0000259" key="6">
    <source>
        <dbReference type="PROSITE" id="PS51393"/>
    </source>
</evidence>
<keyword evidence="3" id="KW-0223">Dioxygenase</keyword>
<evidence type="ECO:0000313" key="8">
    <source>
        <dbReference type="Proteomes" id="UP001141434"/>
    </source>
</evidence>
<dbReference type="PRINTS" id="PR00087">
    <property type="entry name" value="LIPOXYGENASE"/>
</dbReference>
<evidence type="ECO:0000256" key="4">
    <source>
        <dbReference type="ARBA" id="ARBA00023002"/>
    </source>
</evidence>
<reference evidence="7" key="2">
    <citation type="journal article" date="2023" name="IMA Fungus">
        <title>Comparative genomic study of the Penicillium genus elucidates a diverse pangenome and 15 lateral gene transfer events.</title>
        <authorList>
            <person name="Petersen C."/>
            <person name="Sorensen T."/>
            <person name="Nielsen M.R."/>
            <person name="Sondergaard T.E."/>
            <person name="Sorensen J.L."/>
            <person name="Fitzpatrick D.A."/>
            <person name="Frisvad J.C."/>
            <person name="Nielsen K.L."/>
        </authorList>
    </citation>
    <scope>NUCLEOTIDE SEQUENCE</scope>
    <source>
        <strain evidence="7">IBT 34128</strain>
    </source>
</reference>
<keyword evidence="4" id="KW-0560">Oxidoreductase</keyword>
<feature type="domain" description="Lipoxygenase" evidence="6">
    <location>
        <begin position="249"/>
        <end position="745"/>
    </location>
</feature>
<proteinExistence type="predicted"/>
<dbReference type="Gene3D" id="1.20.245.10">
    <property type="entry name" value="Lipoxygenase-1, Domain 5"/>
    <property type="match status" value="1"/>
</dbReference>
<dbReference type="PANTHER" id="PTHR11771">
    <property type="entry name" value="LIPOXYGENASE"/>
    <property type="match status" value="1"/>
</dbReference>
<dbReference type="AlphaFoldDB" id="A0A9W9EM33"/>
<dbReference type="RefSeq" id="XP_056507601.1">
    <property type="nucleotide sequence ID" value="XM_056659308.1"/>
</dbReference>
<dbReference type="EMBL" id="JAPMSZ010000011">
    <property type="protein sequence ID" value="KAJ5084204.1"/>
    <property type="molecule type" value="Genomic_DNA"/>
</dbReference>
<protein>
    <recommendedName>
        <fullName evidence="1">Manganese lipoxygenase</fullName>
    </recommendedName>
</protein>